<evidence type="ECO:0000313" key="8">
    <source>
        <dbReference type="Proteomes" id="UP000298030"/>
    </source>
</evidence>
<feature type="domain" description="MYND-type" evidence="6">
    <location>
        <begin position="454"/>
        <end position="501"/>
    </location>
</feature>
<evidence type="ECO:0000256" key="5">
    <source>
        <dbReference type="SAM" id="MobiDB-lite"/>
    </source>
</evidence>
<protein>
    <recommendedName>
        <fullName evidence="6">MYND-type domain-containing protein</fullName>
    </recommendedName>
</protein>
<dbReference type="OrthoDB" id="3202243at2759"/>
<keyword evidence="3" id="KW-0862">Zinc</keyword>
<feature type="compositionally biased region" description="Acidic residues" evidence="5">
    <location>
        <begin position="698"/>
        <end position="708"/>
    </location>
</feature>
<evidence type="ECO:0000256" key="1">
    <source>
        <dbReference type="ARBA" id="ARBA00022723"/>
    </source>
</evidence>
<accession>A0A4Y7T5E2</accession>
<dbReference type="GO" id="GO:0008270">
    <property type="term" value="F:zinc ion binding"/>
    <property type="evidence" value="ECO:0007669"/>
    <property type="project" value="UniProtKB-KW"/>
</dbReference>
<name>A0A4Y7T5E2_COPMI</name>
<keyword evidence="1" id="KW-0479">Metal-binding</keyword>
<evidence type="ECO:0000256" key="4">
    <source>
        <dbReference type="PROSITE-ProRule" id="PRU00134"/>
    </source>
</evidence>
<keyword evidence="2 4" id="KW-0863">Zinc-finger</keyword>
<evidence type="ECO:0000259" key="6">
    <source>
        <dbReference type="PROSITE" id="PS50865"/>
    </source>
</evidence>
<comment type="caution">
    <text evidence="7">The sequence shown here is derived from an EMBL/GenBank/DDBJ whole genome shotgun (WGS) entry which is preliminary data.</text>
</comment>
<dbReference type="EMBL" id="QPFP01000030">
    <property type="protein sequence ID" value="TEB28779.1"/>
    <property type="molecule type" value="Genomic_DNA"/>
</dbReference>
<feature type="compositionally biased region" description="Basic and acidic residues" evidence="5">
    <location>
        <begin position="649"/>
        <end position="658"/>
    </location>
</feature>
<organism evidence="7 8">
    <name type="scientific">Coprinellus micaceus</name>
    <name type="common">Glistening ink-cap mushroom</name>
    <name type="synonym">Coprinus micaceus</name>
    <dbReference type="NCBI Taxonomy" id="71717"/>
    <lineage>
        <taxon>Eukaryota</taxon>
        <taxon>Fungi</taxon>
        <taxon>Dikarya</taxon>
        <taxon>Basidiomycota</taxon>
        <taxon>Agaricomycotina</taxon>
        <taxon>Agaricomycetes</taxon>
        <taxon>Agaricomycetidae</taxon>
        <taxon>Agaricales</taxon>
        <taxon>Agaricineae</taxon>
        <taxon>Psathyrellaceae</taxon>
        <taxon>Coprinellus</taxon>
    </lineage>
</organism>
<dbReference type="PROSITE" id="PS50865">
    <property type="entry name" value="ZF_MYND_2"/>
    <property type="match status" value="1"/>
</dbReference>
<feature type="region of interest" description="Disordered" evidence="5">
    <location>
        <begin position="633"/>
        <end position="658"/>
    </location>
</feature>
<dbReference type="Pfam" id="PF01753">
    <property type="entry name" value="zf-MYND"/>
    <property type="match status" value="1"/>
</dbReference>
<evidence type="ECO:0000256" key="2">
    <source>
        <dbReference type="ARBA" id="ARBA00022771"/>
    </source>
</evidence>
<feature type="region of interest" description="Disordered" evidence="5">
    <location>
        <begin position="695"/>
        <end position="715"/>
    </location>
</feature>
<reference evidence="7 8" key="1">
    <citation type="journal article" date="2019" name="Nat. Ecol. Evol.">
        <title>Megaphylogeny resolves global patterns of mushroom evolution.</title>
        <authorList>
            <person name="Varga T."/>
            <person name="Krizsan K."/>
            <person name="Foldi C."/>
            <person name="Dima B."/>
            <person name="Sanchez-Garcia M."/>
            <person name="Sanchez-Ramirez S."/>
            <person name="Szollosi G.J."/>
            <person name="Szarkandi J.G."/>
            <person name="Papp V."/>
            <person name="Albert L."/>
            <person name="Andreopoulos W."/>
            <person name="Angelini C."/>
            <person name="Antonin V."/>
            <person name="Barry K.W."/>
            <person name="Bougher N.L."/>
            <person name="Buchanan P."/>
            <person name="Buyck B."/>
            <person name="Bense V."/>
            <person name="Catcheside P."/>
            <person name="Chovatia M."/>
            <person name="Cooper J."/>
            <person name="Damon W."/>
            <person name="Desjardin D."/>
            <person name="Finy P."/>
            <person name="Geml J."/>
            <person name="Haridas S."/>
            <person name="Hughes K."/>
            <person name="Justo A."/>
            <person name="Karasinski D."/>
            <person name="Kautmanova I."/>
            <person name="Kiss B."/>
            <person name="Kocsube S."/>
            <person name="Kotiranta H."/>
            <person name="LaButti K.M."/>
            <person name="Lechner B.E."/>
            <person name="Liimatainen K."/>
            <person name="Lipzen A."/>
            <person name="Lukacs Z."/>
            <person name="Mihaltcheva S."/>
            <person name="Morgado L.N."/>
            <person name="Niskanen T."/>
            <person name="Noordeloos M.E."/>
            <person name="Ohm R.A."/>
            <person name="Ortiz-Santana B."/>
            <person name="Ovrebo C."/>
            <person name="Racz N."/>
            <person name="Riley R."/>
            <person name="Savchenko A."/>
            <person name="Shiryaev A."/>
            <person name="Soop K."/>
            <person name="Spirin V."/>
            <person name="Szebenyi C."/>
            <person name="Tomsovsky M."/>
            <person name="Tulloss R.E."/>
            <person name="Uehling J."/>
            <person name="Grigoriev I.V."/>
            <person name="Vagvolgyi C."/>
            <person name="Papp T."/>
            <person name="Martin F.M."/>
            <person name="Miettinen O."/>
            <person name="Hibbett D.S."/>
            <person name="Nagy L.G."/>
        </authorList>
    </citation>
    <scope>NUCLEOTIDE SEQUENCE [LARGE SCALE GENOMIC DNA]</scope>
    <source>
        <strain evidence="7 8">FP101781</strain>
    </source>
</reference>
<gene>
    <name evidence="7" type="ORF">FA13DRAFT_1735304</name>
</gene>
<dbReference type="AlphaFoldDB" id="A0A4Y7T5E2"/>
<evidence type="ECO:0000256" key="3">
    <source>
        <dbReference type="ARBA" id="ARBA00022833"/>
    </source>
</evidence>
<dbReference type="Gene3D" id="6.10.140.2220">
    <property type="match status" value="1"/>
</dbReference>
<keyword evidence="8" id="KW-1185">Reference proteome</keyword>
<sequence length="715" mass="80780">MARGAFSRPASRKSKFEEALSAVEQGLAFQFDQLMQEWPSDLPSAKRALSAVLVHLSADRVPKIQLAPHEAMDKESARRTFLCNASLAVVNGVLDKMVGMREDHVRELFAVLRSHYSDLMAWLVFLAQDYLIAPTDGPNPRVGSRTAANTLKRLLDKDKIKYLKNDMDAMEEFVELVLAVWVCSVPDDRGPEIDTESYARFVHPLFDTLWNSLIHEPAKGIALEKVAGYNHRQHRSLADSLSYRCVQWAKIYADDDDPLDSCKVFVGTALISQILANGVPAFAKFLIKSDFPSVVMEAALEFPLESNHPDVVALPAQIGQLMLAFQPSNAYELRKVVPDIFEAGLLKAIVHQLLSPRATLEKPFPDWLGRDPLLKISSLCFIPEISYALSWALSDGTISEDTFEELWTNPIARKHWRPFLRATGAYQKAYEQRLEEDSDGEVYDEDCIEVITLCDNTEHTDTDGRHMILVDAVECSWCRVAVYCSEECQCHDWKKLHREECSHDRVYRIDRQLHGAWISHRNRMLIFRVYELFLQRAIRVIGELPRPDAPSPSAKAALFMDHSTLPLSMRLFDMAIFKSLSHDSEPMFGDERSMALIRQYEEDETDTIRLTGGIAPLGEYLVVVLGTFVIEPGVDSESSDSEGGDTGGEEGREGEERLPRLTLKNGYLRVLEVINPEKACEMEVRGGVTGMMKLSFEPPDESDAYDSDLDFRRIK</sequence>
<dbReference type="SUPFAM" id="SSF144232">
    <property type="entry name" value="HIT/MYND zinc finger-like"/>
    <property type="match status" value="1"/>
</dbReference>
<evidence type="ECO:0000313" key="7">
    <source>
        <dbReference type="EMBL" id="TEB28779.1"/>
    </source>
</evidence>
<dbReference type="InterPro" id="IPR002893">
    <property type="entry name" value="Znf_MYND"/>
</dbReference>
<dbReference type="Proteomes" id="UP000298030">
    <property type="component" value="Unassembled WGS sequence"/>
</dbReference>
<proteinExistence type="predicted"/>